<feature type="region of interest" description="Disordered" evidence="1">
    <location>
        <begin position="285"/>
        <end position="315"/>
    </location>
</feature>
<keyword evidence="3" id="KW-1185">Reference proteome</keyword>
<dbReference type="Proteomes" id="UP001610444">
    <property type="component" value="Unassembled WGS sequence"/>
</dbReference>
<protein>
    <submittedName>
        <fullName evidence="2">Uncharacterized protein</fullName>
    </submittedName>
</protein>
<dbReference type="GeneID" id="98160852"/>
<dbReference type="RefSeq" id="XP_070898946.1">
    <property type="nucleotide sequence ID" value="XM_071045688.1"/>
</dbReference>
<reference evidence="2 3" key="1">
    <citation type="submission" date="2024-07" db="EMBL/GenBank/DDBJ databases">
        <title>Section-level genome sequencing and comparative genomics of Aspergillus sections Usti and Cavernicolus.</title>
        <authorList>
            <consortium name="Lawrence Berkeley National Laboratory"/>
            <person name="Nybo J.L."/>
            <person name="Vesth T.C."/>
            <person name="Theobald S."/>
            <person name="Frisvad J.C."/>
            <person name="Larsen T.O."/>
            <person name="Kjaerboelling I."/>
            <person name="Rothschild-Mancinelli K."/>
            <person name="Lyhne E.K."/>
            <person name="Kogle M.E."/>
            <person name="Barry K."/>
            <person name="Clum A."/>
            <person name="Na H."/>
            <person name="Ledsgaard L."/>
            <person name="Lin J."/>
            <person name="Lipzen A."/>
            <person name="Kuo A."/>
            <person name="Riley R."/>
            <person name="Mondo S."/>
            <person name="LaButti K."/>
            <person name="Haridas S."/>
            <person name="Pangalinan J."/>
            <person name="Salamov A.A."/>
            <person name="Simmons B.A."/>
            <person name="Magnuson J.K."/>
            <person name="Chen J."/>
            <person name="Drula E."/>
            <person name="Henrissat B."/>
            <person name="Wiebenga A."/>
            <person name="Lubbers R.J."/>
            <person name="Gomes A.C."/>
            <person name="Macurrencykelacurrency M.R."/>
            <person name="Stajich J."/>
            <person name="Grigoriev I.V."/>
            <person name="Mortensen U.H."/>
            <person name="De vries R.P."/>
            <person name="Baker S.E."/>
            <person name="Andersen M.R."/>
        </authorList>
    </citation>
    <scope>NUCLEOTIDE SEQUENCE [LARGE SCALE GENOMIC DNA]</scope>
    <source>
        <strain evidence="2 3">CBS 756.74</strain>
    </source>
</reference>
<gene>
    <name evidence="2" type="ORF">BJX68DRAFT_267037</name>
</gene>
<accession>A0ABR4KBQ4</accession>
<organism evidence="2 3">
    <name type="scientific">Aspergillus pseudodeflectus</name>
    <dbReference type="NCBI Taxonomy" id="176178"/>
    <lineage>
        <taxon>Eukaryota</taxon>
        <taxon>Fungi</taxon>
        <taxon>Dikarya</taxon>
        <taxon>Ascomycota</taxon>
        <taxon>Pezizomycotina</taxon>
        <taxon>Eurotiomycetes</taxon>
        <taxon>Eurotiomycetidae</taxon>
        <taxon>Eurotiales</taxon>
        <taxon>Aspergillaceae</taxon>
        <taxon>Aspergillus</taxon>
        <taxon>Aspergillus subgen. Nidulantes</taxon>
    </lineage>
</organism>
<evidence type="ECO:0000313" key="3">
    <source>
        <dbReference type="Proteomes" id="UP001610444"/>
    </source>
</evidence>
<dbReference type="EMBL" id="JBFXLR010000022">
    <property type="protein sequence ID" value="KAL2849721.1"/>
    <property type="molecule type" value="Genomic_DNA"/>
</dbReference>
<evidence type="ECO:0000256" key="1">
    <source>
        <dbReference type="SAM" id="MobiDB-lite"/>
    </source>
</evidence>
<evidence type="ECO:0000313" key="2">
    <source>
        <dbReference type="EMBL" id="KAL2849721.1"/>
    </source>
</evidence>
<name>A0ABR4KBQ4_9EURO</name>
<proteinExistence type="predicted"/>
<sequence length="315" mass="35441">MPRPSSGARPAAEVGQTLDRAGVPNILWGWWVVSLLGVHYGFPEIEFVLRDDKLAIAVSCLIAAGYQHCTSRQCVELHAEGSAMQDPTFQCSTTGKTYMSVPDIFSRMGPNRFHVIADEHFHFDPRGHFTVLRLYKQSRMLWWLPKDAIKLGPVADEYFMLSNDEGLPPSRANGGAGTGPWRELPPVKIMRPAKFFEALVLLRCLYEYAADWSEKSFYRMVLNLYGSRSHQTYREIEAGMRPEFRSVWVAEHSGPHTKGQPAGYAALRLRKRLLAGQLEQSANIPPLPPLNIARTHKLPENDVDPDLVPSTTERG</sequence>
<comment type="caution">
    <text evidence="2">The sequence shown here is derived from an EMBL/GenBank/DDBJ whole genome shotgun (WGS) entry which is preliminary data.</text>
</comment>